<protein>
    <submittedName>
        <fullName evidence="4">Purine-binding protein</fullName>
    </submittedName>
</protein>
<accession>A0A158CBL6</accession>
<proteinExistence type="predicted"/>
<sequence length="366" mass="39744">MLNKYRGALYRTALALLALPLLTLSTASHAASAPLNVSVIYFGNPGDGGWTRSHEIGIQEAEKKYGNQVKITRVENVPESADAARVFRNRASQGDKVIFGTAFGYMNPMLQVAKDYPDTVFLNSSGYKSAPNLGTYNGRVYEAEYLAGVLAGQMSKSHVLGFIGSMPIPEVVRNINAFALGARSVAPNTVVKVVWISSWWDPGKEKQAAETLVGLGADVLTQNTDSTAMMSVAEEHKVYAFGFDADMSSWGPKAQLGAVEYNWGLYYVKVIDEIQHGTWTNKPVYWGVKEGMVDLTHVNTTIVPERAQKVTSDARDGLKSGRLDPFAGPIKDDSGKVRVESGKTLSPEQVGSMNWFVEGVQGKLAP</sequence>
<feature type="signal peptide" evidence="2">
    <location>
        <begin position="1"/>
        <end position="30"/>
    </location>
</feature>
<dbReference type="InterPro" id="IPR052910">
    <property type="entry name" value="ABC-Purine-Binding"/>
</dbReference>
<gene>
    <name evidence="4" type="ORF">AWB79_05079</name>
</gene>
<dbReference type="OrthoDB" id="9769871at2"/>
<dbReference type="PANTHER" id="PTHR43208">
    <property type="entry name" value="ABC TRANSPORTER SUBSTRATE-BINDING PROTEIN"/>
    <property type="match status" value="1"/>
</dbReference>
<dbReference type="PANTHER" id="PTHR43208:SF1">
    <property type="entry name" value="ABC TRANSPORTER SUBSTRATE-BINDING PROTEIN"/>
    <property type="match status" value="1"/>
</dbReference>
<feature type="domain" description="ABC transporter substrate-binding protein PnrA-like" evidence="3">
    <location>
        <begin position="36"/>
        <end position="310"/>
    </location>
</feature>
<feature type="chain" id="PRO_5007622831" evidence="2">
    <location>
        <begin position="31"/>
        <end position="366"/>
    </location>
</feature>
<keyword evidence="5" id="KW-1185">Reference proteome</keyword>
<dbReference type="AlphaFoldDB" id="A0A158CBL6"/>
<dbReference type="InterPro" id="IPR003760">
    <property type="entry name" value="PnrA-like"/>
</dbReference>
<evidence type="ECO:0000313" key="5">
    <source>
        <dbReference type="Proteomes" id="UP000054851"/>
    </source>
</evidence>
<name>A0A158CBL6_9BURK</name>
<reference evidence="4" key="1">
    <citation type="submission" date="2016-01" db="EMBL/GenBank/DDBJ databases">
        <authorList>
            <person name="Peeters C."/>
        </authorList>
    </citation>
    <scope>NUCLEOTIDE SEQUENCE</scope>
    <source>
        <strain evidence="4">LMG 29322</strain>
    </source>
</reference>
<evidence type="ECO:0000256" key="1">
    <source>
        <dbReference type="ARBA" id="ARBA00022729"/>
    </source>
</evidence>
<dbReference type="CDD" id="cd19963">
    <property type="entry name" value="PBP1_BMP-like"/>
    <property type="match status" value="1"/>
</dbReference>
<keyword evidence="1 2" id="KW-0732">Signal</keyword>
<dbReference type="EMBL" id="FCOA02000020">
    <property type="protein sequence ID" value="SAK79690.1"/>
    <property type="molecule type" value="Genomic_DNA"/>
</dbReference>
<evidence type="ECO:0000256" key="2">
    <source>
        <dbReference type="SAM" id="SignalP"/>
    </source>
</evidence>
<dbReference type="RefSeq" id="WP_061170220.1">
    <property type="nucleotide sequence ID" value="NZ_FCOA02000020.1"/>
</dbReference>
<dbReference type="Pfam" id="PF02608">
    <property type="entry name" value="Bmp"/>
    <property type="match status" value="1"/>
</dbReference>
<comment type="caution">
    <text evidence="4">The sequence shown here is derived from an EMBL/GenBank/DDBJ whole genome shotgun (WGS) entry which is preliminary data.</text>
</comment>
<evidence type="ECO:0000313" key="4">
    <source>
        <dbReference type="EMBL" id="SAK79690.1"/>
    </source>
</evidence>
<dbReference type="Proteomes" id="UP000054851">
    <property type="component" value="Unassembled WGS sequence"/>
</dbReference>
<dbReference type="GO" id="GO:0005886">
    <property type="term" value="C:plasma membrane"/>
    <property type="evidence" value="ECO:0007669"/>
    <property type="project" value="InterPro"/>
</dbReference>
<dbReference type="STRING" id="1777140.AWB79_05079"/>
<organism evidence="4 5">
    <name type="scientific">Caballeronia hypogeia</name>
    <dbReference type="NCBI Taxonomy" id="1777140"/>
    <lineage>
        <taxon>Bacteria</taxon>
        <taxon>Pseudomonadati</taxon>
        <taxon>Pseudomonadota</taxon>
        <taxon>Betaproteobacteria</taxon>
        <taxon>Burkholderiales</taxon>
        <taxon>Burkholderiaceae</taxon>
        <taxon>Caballeronia</taxon>
    </lineage>
</organism>
<evidence type="ECO:0000259" key="3">
    <source>
        <dbReference type="Pfam" id="PF02608"/>
    </source>
</evidence>
<dbReference type="Gene3D" id="3.40.50.2300">
    <property type="match status" value="2"/>
</dbReference>